<dbReference type="PRINTS" id="PR00367">
    <property type="entry name" value="ETHRSPELEMNT"/>
</dbReference>
<dbReference type="PANTHER" id="PTHR31190:SF494">
    <property type="entry name" value="OS09G0434500 PROTEIN"/>
    <property type="match status" value="1"/>
</dbReference>
<evidence type="ECO:0000256" key="4">
    <source>
        <dbReference type="ARBA" id="ARBA00023125"/>
    </source>
</evidence>
<dbReference type="InterPro" id="IPR036955">
    <property type="entry name" value="AP2/ERF_dom_sf"/>
</dbReference>
<feature type="domain" description="AP2/ERF" evidence="7">
    <location>
        <begin position="107"/>
        <end position="164"/>
    </location>
</feature>
<protein>
    <recommendedName>
        <fullName evidence="7">AP2/ERF domain-containing protein</fullName>
    </recommendedName>
</protein>
<evidence type="ECO:0000256" key="5">
    <source>
        <dbReference type="ARBA" id="ARBA00023163"/>
    </source>
</evidence>
<evidence type="ECO:0000259" key="7">
    <source>
        <dbReference type="PROSITE" id="PS51032"/>
    </source>
</evidence>
<dbReference type="InterPro" id="IPR001471">
    <property type="entry name" value="AP2/ERF_dom"/>
</dbReference>
<evidence type="ECO:0000256" key="3">
    <source>
        <dbReference type="ARBA" id="ARBA00023015"/>
    </source>
</evidence>
<evidence type="ECO:0000256" key="6">
    <source>
        <dbReference type="ARBA" id="ARBA00023242"/>
    </source>
</evidence>
<dbReference type="Gene3D" id="3.30.730.10">
    <property type="entry name" value="AP2/ERF domain"/>
    <property type="match status" value="1"/>
</dbReference>
<dbReference type="GO" id="GO:0003677">
    <property type="term" value="F:DNA binding"/>
    <property type="evidence" value="ECO:0007669"/>
    <property type="project" value="UniProtKB-KW"/>
</dbReference>
<accession>A0A9R1UPJ5</accession>
<dbReference type="InterPro" id="IPR016177">
    <property type="entry name" value="DNA-bd_dom_sf"/>
</dbReference>
<dbReference type="GO" id="GO:0005634">
    <property type="term" value="C:nucleus"/>
    <property type="evidence" value="ECO:0007669"/>
    <property type="project" value="UniProtKB-SubCell"/>
</dbReference>
<evidence type="ECO:0000256" key="2">
    <source>
        <dbReference type="ARBA" id="ARBA00022821"/>
    </source>
</evidence>
<comment type="caution">
    <text evidence="8">The sequence shown here is derived from an EMBL/GenBank/DDBJ whole genome shotgun (WGS) entry which is preliminary data.</text>
</comment>
<sequence>MCGGAIIADLIPRPRRLNPTNVWPNSTVYPKLNPFQSEFNHFVEETSPVHKRAPLSSGNLFHSFFFSFLCFLYEVIFCGVHCFLMEIFSRTDDGHESSTRKRQRKNLYRGIRQRPWGKWAAEIRDPRKGVRVWLGTFNTAEEAARAYDTEARKIRGRKAKVNFPNEGDSYNCASLRNGSSVSFSNEAIGSGGKGFVPAMVKEIVTEKKAEVVQEVNEVEKLSEELMAYESYMKFYEMPYLEGEPAEMPANPEGGVGGGSLELWSFDDDVL</sequence>
<dbReference type="Proteomes" id="UP000235145">
    <property type="component" value="Unassembled WGS sequence"/>
</dbReference>
<keyword evidence="3" id="KW-0805">Transcription regulation</keyword>
<evidence type="ECO:0000313" key="9">
    <source>
        <dbReference type="Proteomes" id="UP000235145"/>
    </source>
</evidence>
<comment type="subcellular location">
    <subcellularLocation>
        <location evidence="1">Nucleus</location>
    </subcellularLocation>
</comment>
<dbReference type="Pfam" id="PF00847">
    <property type="entry name" value="AP2"/>
    <property type="match status" value="1"/>
</dbReference>
<dbReference type="CDD" id="cd00018">
    <property type="entry name" value="AP2"/>
    <property type="match status" value="1"/>
</dbReference>
<keyword evidence="9" id="KW-1185">Reference proteome</keyword>
<evidence type="ECO:0000313" key="8">
    <source>
        <dbReference type="EMBL" id="KAJ0191345.1"/>
    </source>
</evidence>
<dbReference type="GO" id="GO:0003700">
    <property type="term" value="F:DNA-binding transcription factor activity"/>
    <property type="evidence" value="ECO:0007669"/>
    <property type="project" value="InterPro"/>
</dbReference>
<dbReference type="GO" id="GO:0006952">
    <property type="term" value="P:defense response"/>
    <property type="evidence" value="ECO:0007669"/>
    <property type="project" value="UniProtKB-KW"/>
</dbReference>
<keyword evidence="5" id="KW-0804">Transcription</keyword>
<dbReference type="FunFam" id="3.30.730.10:FF:000001">
    <property type="entry name" value="Ethylene-responsive transcription factor 2"/>
    <property type="match status" value="1"/>
</dbReference>
<dbReference type="PANTHER" id="PTHR31190">
    <property type="entry name" value="DNA-BINDING DOMAIN"/>
    <property type="match status" value="1"/>
</dbReference>
<dbReference type="PROSITE" id="PS51032">
    <property type="entry name" value="AP2_ERF"/>
    <property type="match status" value="1"/>
</dbReference>
<organism evidence="8 9">
    <name type="scientific">Lactuca sativa</name>
    <name type="common">Garden lettuce</name>
    <dbReference type="NCBI Taxonomy" id="4236"/>
    <lineage>
        <taxon>Eukaryota</taxon>
        <taxon>Viridiplantae</taxon>
        <taxon>Streptophyta</taxon>
        <taxon>Embryophyta</taxon>
        <taxon>Tracheophyta</taxon>
        <taxon>Spermatophyta</taxon>
        <taxon>Magnoliopsida</taxon>
        <taxon>eudicotyledons</taxon>
        <taxon>Gunneridae</taxon>
        <taxon>Pentapetalae</taxon>
        <taxon>asterids</taxon>
        <taxon>campanulids</taxon>
        <taxon>Asterales</taxon>
        <taxon>Asteraceae</taxon>
        <taxon>Cichorioideae</taxon>
        <taxon>Cichorieae</taxon>
        <taxon>Lactucinae</taxon>
        <taxon>Lactuca</taxon>
    </lineage>
</organism>
<proteinExistence type="predicted"/>
<reference evidence="8 9" key="1">
    <citation type="journal article" date="2017" name="Nat. Commun.">
        <title>Genome assembly with in vitro proximity ligation data and whole-genome triplication in lettuce.</title>
        <authorList>
            <person name="Reyes-Chin-Wo S."/>
            <person name="Wang Z."/>
            <person name="Yang X."/>
            <person name="Kozik A."/>
            <person name="Arikit S."/>
            <person name="Song C."/>
            <person name="Xia L."/>
            <person name="Froenicke L."/>
            <person name="Lavelle D.O."/>
            <person name="Truco M.J."/>
            <person name="Xia R."/>
            <person name="Zhu S."/>
            <person name="Xu C."/>
            <person name="Xu H."/>
            <person name="Xu X."/>
            <person name="Cox K."/>
            <person name="Korf I."/>
            <person name="Meyers B.C."/>
            <person name="Michelmore R.W."/>
        </authorList>
    </citation>
    <scope>NUCLEOTIDE SEQUENCE [LARGE SCALE GENOMIC DNA]</scope>
    <source>
        <strain evidence="9">cv. Salinas</strain>
        <tissue evidence="8">Seedlings</tissue>
    </source>
</reference>
<keyword evidence="6" id="KW-0539">Nucleus</keyword>
<keyword evidence="4" id="KW-0238">DNA-binding</keyword>
<dbReference type="InterPro" id="IPR044808">
    <property type="entry name" value="ERF_plant"/>
</dbReference>
<dbReference type="GO" id="GO:0009873">
    <property type="term" value="P:ethylene-activated signaling pathway"/>
    <property type="evidence" value="ECO:0007669"/>
    <property type="project" value="InterPro"/>
</dbReference>
<dbReference type="EMBL" id="NBSK02000008">
    <property type="protein sequence ID" value="KAJ0191345.1"/>
    <property type="molecule type" value="Genomic_DNA"/>
</dbReference>
<evidence type="ECO:0000256" key="1">
    <source>
        <dbReference type="ARBA" id="ARBA00004123"/>
    </source>
</evidence>
<dbReference type="AlphaFoldDB" id="A0A9R1UPJ5"/>
<gene>
    <name evidence="8" type="ORF">LSAT_V11C800453740</name>
</gene>
<keyword evidence="2" id="KW-0611">Plant defense</keyword>
<dbReference type="SMART" id="SM00380">
    <property type="entry name" value="AP2"/>
    <property type="match status" value="1"/>
</dbReference>
<dbReference type="SUPFAM" id="SSF54171">
    <property type="entry name" value="DNA-binding domain"/>
    <property type="match status" value="1"/>
</dbReference>
<name>A0A9R1UPJ5_LACSA</name>